<dbReference type="EMBL" id="NGAF01000005">
    <property type="protein sequence ID" value="OXR45080.1"/>
    <property type="molecule type" value="Genomic_DNA"/>
</dbReference>
<feature type="transmembrane region" description="Helical" evidence="1">
    <location>
        <begin position="76"/>
        <end position="96"/>
    </location>
</feature>
<feature type="transmembrane region" description="Helical" evidence="1">
    <location>
        <begin position="103"/>
        <end position="124"/>
    </location>
</feature>
<evidence type="ECO:0000313" key="3">
    <source>
        <dbReference type="Proteomes" id="UP000215506"/>
    </source>
</evidence>
<evidence type="ECO:0000313" key="2">
    <source>
        <dbReference type="EMBL" id="OXR45080.1"/>
    </source>
</evidence>
<feature type="transmembrane region" description="Helical" evidence="1">
    <location>
        <begin position="48"/>
        <end position="70"/>
    </location>
</feature>
<sequence>MTTSKEGVYVGPLHQLARGAWQSLLVIGLLSVIVGIIVLVWPGPTLAVAGILFGVYLLISGILQLVAAFGPHVSTGYRVLTLISGILSFILAFFAFRSIGNSLVLLGLWIGISWLFRGIAAMVAGAETPQGVPGRGWSIFFGILLLIGGIALVVWPIHSITVLALVVGWWLIFMGVMEMIYAVEVRSVAKKTPVDL</sequence>
<reference evidence="2 3" key="1">
    <citation type="submission" date="2017-07" db="EMBL/GenBank/DDBJ databases">
        <title>First draft Genome Sequence of Nocardia cerradoensis isolated from human infection.</title>
        <authorList>
            <person name="Carrasco G."/>
        </authorList>
    </citation>
    <scope>NUCLEOTIDE SEQUENCE [LARGE SCALE GENOMIC DNA]</scope>
    <source>
        <strain evidence="2 3">CNM20130759</strain>
    </source>
</reference>
<organism evidence="2 3">
    <name type="scientific">Nocardia cerradoensis</name>
    <dbReference type="NCBI Taxonomy" id="85688"/>
    <lineage>
        <taxon>Bacteria</taxon>
        <taxon>Bacillati</taxon>
        <taxon>Actinomycetota</taxon>
        <taxon>Actinomycetes</taxon>
        <taxon>Mycobacteriales</taxon>
        <taxon>Nocardiaceae</taxon>
        <taxon>Nocardia</taxon>
    </lineage>
</organism>
<feature type="transmembrane region" description="Helical" evidence="1">
    <location>
        <begin position="162"/>
        <end position="183"/>
    </location>
</feature>
<proteinExistence type="predicted"/>
<name>A0A231H8E5_9NOCA</name>
<dbReference type="Pfam" id="PF03729">
    <property type="entry name" value="DUF308"/>
    <property type="match status" value="2"/>
</dbReference>
<dbReference type="InterPro" id="IPR052712">
    <property type="entry name" value="Acid_resist_chaperone_HdeD"/>
</dbReference>
<dbReference type="InterPro" id="IPR005325">
    <property type="entry name" value="DUF308_memb"/>
</dbReference>
<accession>A0A231H8E5</accession>
<evidence type="ECO:0008006" key="4">
    <source>
        <dbReference type="Google" id="ProtNLM"/>
    </source>
</evidence>
<keyword evidence="1" id="KW-1133">Transmembrane helix</keyword>
<dbReference type="RefSeq" id="WP_039778780.1">
    <property type="nucleotide sequence ID" value="NZ_JAAXOR010000002.1"/>
</dbReference>
<dbReference type="PANTHER" id="PTHR34989:SF1">
    <property type="entry name" value="PROTEIN HDED"/>
    <property type="match status" value="1"/>
</dbReference>
<comment type="caution">
    <text evidence="2">The sequence shown here is derived from an EMBL/GenBank/DDBJ whole genome shotgun (WGS) entry which is preliminary data.</text>
</comment>
<feature type="transmembrane region" description="Helical" evidence="1">
    <location>
        <begin position="136"/>
        <end position="155"/>
    </location>
</feature>
<evidence type="ECO:0000256" key="1">
    <source>
        <dbReference type="SAM" id="Phobius"/>
    </source>
</evidence>
<protein>
    <recommendedName>
        <fullName evidence="4">Acid-resistance membrane protein</fullName>
    </recommendedName>
</protein>
<keyword evidence="1" id="KW-0812">Transmembrane</keyword>
<keyword evidence="1" id="KW-0472">Membrane</keyword>
<gene>
    <name evidence="2" type="ORF">B7C42_03037</name>
</gene>
<dbReference type="GO" id="GO:0005886">
    <property type="term" value="C:plasma membrane"/>
    <property type="evidence" value="ECO:0007669"/>
    <property type="project" value="TreeGrafter"/>
</dbReference>
<dbReference type="AlphaFoldDB" id="A0A231H8E5"/>
<feature type="transmembrane region" description="Helical" evidence="1">
    <location>
        <begin position="20"/>
        <end position="41"/>
    </location>
</feature>
<dbReference type="PANTHER" id="PTHR34989">
    <property type="entry name" value="PROTEIN HDED"/>
    <property type="match status" value="1"/>
</dbReference>
<keyword evidence="3" id="KW-1185">Reference proteome</keyword>
<dbReference type="Proteomes" id="UP000215506">
    <property type="component" value="Unassembled WGS sequence"/>
</dbReference>